<dbReference type="InterPro" id="IPR038501">
    <property type="entry name" value="Spore_GerAC_C_sf"/>
</dbReference>
<dbReference type="GO" id="GO:0009847">
    <property type="term" value="P:spore germination"/>
    <property type="evidence" value="ECO:0007669"/>
    <property type="project" value="InterPro"/>
</dbReference>
<dbReference type="Gene3D" id="6.20.190.10">
    <property type="entry name" value="Nutrient germinant receptor protein C, domain 1"/>
    <property type="match status" value="1"/>
</dbReference>
<keyword evidence="6" id="KW-0564">Palmitate</keyword>
<dbReference type="Proteomes" id="UP000037977">
    <property type="component" value="Unassembled WGS sequence"/>
</dbReference>
<proteinExistence type="inferred from homology"/>
<evidence type="ECO:0000259" key="8">
    <source>
        <dbReference type="Pfam" id="PF05504"/>
    </source>
</evidence>
<dbReference type="STRING" id="33935.ADM90_14700"/>
<gene>
    <name evidence="10" type="ORF">ADM90_14700</name>
</gene>
<dbReference type="OrthoDB" id="9816067at2"/>
<evidence type="ECO:0000313" key="11">
    <source>
        <dbReference type="Proteomes" id="UP000037977"/>
    </source>
</evidence>
<dbReference type="GO" id="GO:0016020">
    <property type="term" value="C:membrane"/>
    <property type="evidence" value="ECO:0007669"/>
    <property type="project" value="UniProtKB-SubCell"/>
</dbReference>
<organism evidence="10 11">
    <name type="scientific">Lysinibacillus macroides</name>
    <dbReference type="NCBI Taxonomy" id="33935"/>
    <lineage>
        <taxon>Bacteria</taxon>
        <taxon>Bacillati</taxon>
        <taxon>Bacillota</taxon>
        <taxon>Bacilli</taxon>
        <taxon>Bacillales</taxon>
        <taxon>Bacillaceae</taxon>
        <taxon>Lysinibacillus</taxon>
    </lineage>
</organism>
<accession>A0A0N0CVN6</accession>
<dbReference type="InterPro" id="IPR008844">
    <property type="entry name" value="Spore_GerAC-like"/>
</dbReference>
<reference evidence="10 11" key="1">
    <citation type="submission" date="2015-07" db="EMBL/GenBank/DDBJ databases">
        <title>Genome sequencing project for genomic taxonomy and phylogenomics of Bacillus-like bacteria.</title>
        <authorList>
            <person name="Liu B."/>
            <person name="Wang J."/>
            <person name="Zhu Y."/>
            <person name="Liu G."/>
            <person name="Chen Q."/>
            <person name="Chen Z."/>
            <person name="Che J."/>
            <person name="Ge C."/>
            <person name="Shi H."/>
            <person name="Pan Z."/>
            <person name="Liu X."/>
        </authorList>
    </citation>
    <scope>NUCLEOTIDE SEQUENCE [LARGE SCALE GENOMIC DNA]</scope>
    <source>
        <strain evidence="10 11">DSM 54</strain>
    </source>
</reference>
<evidence type="ECO:0000256" key="2">
    <source>
        <dbReference type="ARBA" id="ARBA00007886"/>
    </source>
</evidence>
<evidence type="ECO:0000256" key="4">
    <source>
        <dbReference type="ARBA" id="ARBA00022729"/>
    </source>
</evidence>
<evidence type="ECO:0000313" key="10">
    <source>
        <dbReference type="EMBL" id="KOY81637.1"/>
    </source>
</evidence>
<keyword evidence="3" id="KW-0309">Germination</keyword>
<evidence type="ECO:0000259" key="9">
    <source>
        <dbReference type="Pfam" id="PF25198"/>
    </source>
</evidence>
<dbReference type="AlphaFoldDB" id="A0A0N0CVN6"/>
<dbReference type="Pfam" id="PF25198">
    <property type="entry name" value="Spore_GerAC_N"/>
    <property type="match status" value="1"/>
</dbReference>
<feature type="domain" description="Spore germination GerAC-like C-terminal" evidence="8">
    <location>
        <begin position="223"/>
        <end position="386"/>
    </location>
</feature>
<dbReference type="Pfam" id="PF05504">
    <property type="entry name" value="Spore_GerAC"/>
    <property type="match status" value="1"/>
</dbReference>
<keyword evidence="5" id="KW-0472">Membrane</keyword>
<evidence type="ECO:0000256" key="6">
    <source>
        <dbReference type="ARBA" id="ARBA00023139"/>
    </source>
</evidence>
<evidence type="ECO:0000256" key="7">
    <source>
        <dbReference type="ARBA" id="ARBA00023288"/>
    </source>
</evidence>
<dbReference type="PROSITE" id="PS51257">
    <property type="entry name" value="PROKAR_LIPOPROTEIN"/>
    <property type="match status" value="1"/>
</dbReference>
<dbReference type="RefSeq" id="WP_053995706.1">
    <property type="nucleotide sequence ID" value="NZ_CP065643.1"/>
</dbReference>
<comment type="caution">
    <text evidence="10">The sequence shown here is derived from an EMBL/GenBank/DDBJ whole genome shotgun (WGS) entry which is preliminary data.</text>
</comment>
<keyword evidence="11" id="KW-1185">Reference proteome</keyword>
<dbReference type="PATRIC" id="fig|33935.3.peg.4962"/>
<dbReference type="Gene3D" id="3.30.300.210">
    <property type="entry name" value="Nutrient germinant receptor protein C, domain 3"/>
    <property type="match status" value="1"/>
</dbReference>
<dbReference type="EMBL" id="LGCI01000009">
    <property type="protein sequence ID" value="KOY81637.1"/>
    <property type="molecule type" value="Genomic_DNA"/>
</dbReference>
<name>A0A0N0CVN6_9BACI</name>
<evidence type="ECO:0000256" key="1">
    <source>
        <dbReference type="ARBA" id="ARBA00004635"/>
    </source>
</evidence>
<dbReference type="PANTHER" id="PTHR35789">
    <property type="entry name" value="SPORE GERMINATION PROTEIN B3"/>
    <property type="match status" value="1"/>
</dbReference>
<dbReference type="InterPro" id="IPR057336">
    <property type="entry name" value="GerAC_N"/>
</dbReference>
<feature type="domain" description="Spore germination protein N-terminal" evidence="9">
    <location>
        <begin position="23"/>
        <end position="197"/>
    </location>
</feature>
<comment type="subcellular location">
    <subcellularLocation>
        <location evidence="1">Membrane</location>
        <topology evidence="1">Lipid-anchor</topology>
    </subcellularLocation>
</comment>
<protein>
    <submittedName>
        <fullName evidence="10">Spore gernimation protein</fullName>
    </submittedName>
</protein>
<keyword evidence="7" id="KW-0449">Lipoprotein</keyword>
<keyword evidence="4" id="KW-0732">Signal</keyword>
<evidence type="ECO:0000256" key="3">
    <source>
        <dbReference type="ARBA" id="ARBA00022544"/>
    </source>
</evidence>
<dbReference type="InterPro" id="IPR046953">
    <property type="entry name" value="Spore_GerAC-like_C"/>
</dbReference>
<sequence length="400" mass="44887">MAKVKGIGLLCILTLLLSGCWSKRELNELAIVVALGIDKVEDHYEITVQIVDPSEISVRQVSTQRAPVITYHAQGETIFEAIRKMTTVAARKPYFSHLQVVVLGEDLAKEGIDESLDLIARDHEFRNDFDVIMSYEATAKEVLNILTPIEKIPANKMVNSLRTSEKAWGSTIAVNIDELVDMLHKEERGAILTAIEIHGDRKLGMDQTNVQRVKTSAWLQYAGLAVFKDNQFVGLLSEEDSKSISFLNDTIKSTVERIACPEKGTLSMEITQSHTKIKGTFERGAPKIDVQINIIQNVDEVGCTINLMESATMDYINQKTAQGIQKRIEKTLETIQQYYQVDILGFCDALHRADAKQWKKIKGDWPTIFPELQVNIDVKVKTQGVGTLQNSLLNMPKEEE</sequence>
<dbReference type="NCBIfam" id="TIGR02887">
    <property type="entry name" value="spore_ger_x_C"/>
    <property type="match status" value="1"/>
</dbReference>
<dbReference type="PANTHER" id="PTHR35789:SF1">
    <property type="entry name" value="SPORE GERMINATION PROTEIN B3"/>
    <property type="match status" value="1"/>
</dbReference>
<comment type="similarity">
    <text evidence="2">Belongs to the GerABKC lipoprotein family.</text>
</comment>
<evidence type="ECO:0000256" key="5">
    <source>
        <dbReference type="ARBA" id="ARBA00023136"/>
    </source>
</evidence>